<protein>
    <submittedName>
        <fullName evidence="1">Uncharacterized protein</fullName>
    </submittedName>
</protein>
<dbReference type="RefSeq" id="WP_142936018.1">
    <property type="nucleotide sequence ID" value="NZ_FXTM01000021.1"/>
</dbReference>
<name>A0A521DIH5_9BACT</name>
<dbReference type="OrthoDB" id="15451at2"/>
<evidence type="ECO:0000313" key="1">
    <source>
        <dbReference type="EMBL" id="SMO71509.1"/>
    </source>
</evidence>
<accession>A0A521DIH5</accession>
<gene>
    <name evidence="1" type="ORF">SAMN06269117_12130</name>
</gene>
<dbReference type="EMBL" id="FXTM01000021">
    <property type="protein sequence ID" value="SMO71509.1"/>
    <property type="molecule type" value="Genomic_DNA"/>
</dbReference>
<proteinExistence type="predicted"/>
<keyword evidence="2" id="KW-1185">Reference proteome</keyword>
<dbReference type="AlphaFoldDB" id="A0A521DIH5"/>
<evidence type="ECO:0000313" key="2">
    <source>
        <dbReference type="Proteomes" id="UP000317315"/>
    </source>
</evidence>
<reference evidence="1 2" key="1">
    <citation type="submission" date="2017-05" db="EMBL/GenBank/DDBJ databases">
        <authorList>
            <person name="Varghese N."/>
            <person name="Submissions S."/>
        </authorList>
    </citation>
    <scope>NUCLEOTIDE SEQUENCE [LARGE SCALE GENOMIC DNA]</scope>
    <source>
        <strain evidence="1 2">DSM 16304</strain>
    </source>
</reference>
<organism evidence="1 2">
    <name type="scientific">Balnearium lithotrophicum</name>
    <dbReference type="NCBI Taxonomy" id="223788"/>
    <lineage>
        <taxon>Bacteria</taxon>
        <taxon>Pseudomonadati</taxon>
        <taxon>Aquificota</taxon>
        <taxon>Aquificia</taxon>
        <taxon>Desulfurobacteriales</taxon>
        <taxon>Desulfurobacteriaceae</taxon>
        <taxon>Balnearium</taxon>
    </lineage>
</organism>
<dbReference type="Proteomes" id="UP000317315">
    <property type="component" value="Unassembled WGS sequence"/>
</dbReference>
<sequence>MEVRLKVTIKRRSFPPLYLFKPSELFEKFEETLKENLKGLDSSRVTNRAINEFFRRKGSRKLKKLKREFLKLDGAPLVKRKAIYNAFYRIFQRLEWALSSGSEKEIELKVWATSSIDYLTDVLEILGENDGRDFK</sequence>